<feature type="domain" description="2Fe-2S ferredoxin-type" evidence="7">
    <location>
        <begin position="2"/>
        <end position="108"/>
    </location>
</feature>
<dbReference type="Proteomes" id="UP000285575">
    <property type="component" value="Unassembled WGS sequence"/>
</dbReference>
<dbReference type="PRINTS" id="PR00355">
    <property type="entry name" value="ADRENODOXIN"/>
</dbReference>
<dbReference type="GO" id="GO:0051537">
    <property type="term" value="F:2 iron, 2 sulfur cluster binding"/>
    <property type="evidence" value="ECO:0007669"/>
    <property type="project" value="UniProtKB-KW"/>
</dbReference>
<proteinExistence type="inferred from homology"/>
<evidence type="ECO:0000256" key="1">
    <source>
        <dbReference type="ARBA" id="ARBA00010914"/>
    </source>
</evidence>
<dbReference type="InterPro" id="IPR001055">
    <property type="entry name" value="Adrenodoxin-like"/>
</dbReference>
<evidence type="ECO:0000259" key="7">
    <source>
        <dbReference type="PROSITE" id="PS51085"/>
    </source>
</evidence>
<keyword evidence="5" id="KW-0411">Iron-sulfur</keyword>
<dbReference type="InterPro" id="IPR036010">
    <property type="entry name" value="2Fe-2S_ferredoxin-like_sf"/>
</dbReference>
<evidence type="ECO:0000313" key="8">
    <source>
        <dbReference type="EMBL" id="RVU44504.1"/>
    </source>
</evidence>
<dbReference type="PROSITE" id="PS00814">
    <property type="entry name" value="ADX"/>
    <property type="match status" value="1"/>
</dbReference>
<evidence type="ECO:0000313" key="9">
    <source>
        <dbReference type="Proteomes" id="UP000285575"/>
    </source>
</evidence>
<keyword evidence="9" id="KW-1185">Reference proteome</keyword>
<dbReference type="EMBL" id="SACR01000005">
    <property type="protein sequence ID" value="RVU44504.1"/>
    <property type="molecule type" value="Genomic_DNA"/>
</dbReference>
<evidence type="ECO:0000256" key="6">
    <source>
        <dbReference type="ARBA" id="ARBA00034078"/>
    </source>
</evidence>
<comment type="cofactor">
    <cofactor evidence="6">
        <name>[2Fe-2S] cluster</name>
        <dbReference type="ChEBI" id="CHEBI:190135"/>
    </cofactor>
</comment>
<gene>
    <name evidence="8" type="ORF">EOE66_17735</name>
</gene>
<name>A0A437RCR0_9BURK</name>
<dbReference type="InterPro" id="IPR012675">
    <property type="entry name" value="Beta-grasp_dom_sf"/>
</dbReference>
<comment type="similarity">
    <text evidence="1">Belongs to the adrenodoxin/putidaredoxin family.</text>
</comment>
<dbReference type="InterPro" id="IPR001041">
    <property type="entry name" value="2Fe-2S_ferredoxin-type"/>
</dbReference>
<evidence type="ECO:0000256" key="4">
    <source>
        <dbReference type="ARBA" id="ARBA00023004"/>
    </source>
</evidence>
<protein>
    <submittedName>
        <fullName evidence="8">2Fe-2S iron-sulfur cluster binding domain-containing protein</fullName>
    </submittedName>
</protein>
<dbReference type="RefSeq" id="WP_128230049.1">
    <property type="nucleotide sequence ID" value="NZ_SACR01000005.1"/>
</dbReference>
<dbReference type="SUPFAM" id="SSF54292">
    <property type="entry name" value="2Fe-2S ferredoxin-like"/>
    <property type="match status" value="1"/>
</dbReference>
<dbReference type="CDD" id="cd00207">
    <property type="entry name" value="fer2"/>
    <property type="match status" value="1"/>
</dbReference>
<dbReference type="AlphaFoldDB" id="A0A437RCR0"/>
<keyword evidence="3" id="KW-0479">Metal-binding</keyword>
<evidence type="ECO:0000256" key="3">
    <source>
        <dbReference type="ARBA" id="ARBA00022723"/>
    </source>
</evidence>
<organism evidence="8 9">
    <name type="scientific">Rubrivivax rivuli</name>
    <dbReference type="NCBI Taxonomy" id="1862385"/>
    <lineage>
        <taxon>Bacteria</taxon>
        <taxon>Pseudomonadati</taxon>
        <taxon>Pseudomonadota</taxon>
        <taxon>Betaproteobacteria</taxon>
        <taxon>Burkholderiales</taxon>
        <taxon>Sphaerotilaceae</taxon>
        <taxon>Rubrivivax</taxon>
    </lineage>
</organism>
<reference evidence="8 9" key="1">
    <citation type="submission" date="2019-01" db="EMBL/GenBank/DDBJ databases">
        <authorList>
            <person name="Chen W.-M."/>
        </authorList>
    </citation>
    <scope>NUCLEOTIDE SEQUENCE [LARGE SCALE GENOMIC DNA]</scope>
    <source>
        <strain evidence="8 9">KYPY4</strain>
    </source>
</reference>
<keyword evidence="4" id="KW-0408">Iron</keyword>
<evidence type="ECO:0000256" key="2">
    <source>
        <dbReference type="ARBA" id="ARBA00022714"/>
    </source>
</evidence>
<dbReference type="GO" id="GO:0046872">
    <property type="term" value="F:metal ion binding"/>
    <property type="evidence" value="ECO:0007669"/>
    <property type="project" value="UniProtKB-KW"/>
</dbReference>
<dbReference type="PROSITE" id="PS51085">
    <property type="entry name" value="2FE2S_FER_2"/>
    <property type="match status" value="1"/>
</dbReference>
<evidence type="ECO:0000256" key="5">
    <source>
        <dbReference type="ARBA" id="ARBA00023014"/>
    </source>
</evidence>
<keyword evidence="2" id="KW-0001">2Fe-2S</keyword>
<dbReference type="GO" id="GO:0140647">
    <property type="term" value="P:P450-containing electron transport chain"/>
    <property type="evidence" value="ECO:0007669"/>
    <property type="project" value="InterPro"/>
</dbReference>
<dbReference type="InterPro" id="IPR018298">
    <property type="entry name" value="Adrenodoxin_Fe-S_BS"/>
</dbReference>
<dbReference type="Pfam" id="PF00111">
    <property type="entry name" value="Fer2"/>
    <property type="match status" value="1"/>
</dbReference>
<dbReference type="GO" id="GO:0009055">
    <property type="term" value="F:electron transfer activity"/>
    <property type="evidence" value="ECO:0007669"/>
    <property type="project" value="TreeGrafter"/>
</dbReference>
<accession>A0A437RCR0</accession>
<sequence length="109" mass="11485">MTKIQLHLQDKDGTLHTVQARVGRSLMHAAVDSGLDGMAADCGGSLSCATCHVIVAPAWAEQLPEPAADELAMLEMTAAPLEPGSRLSCQIRLSTALDGLQARMPATQY</sequence>
<comment type="caution">
    <text evidence="8">The sequence shown here is derived from an EMBL/GenBank/DDBJ whole genome shotgun (WGS) entry which is preliminary data.</text>
</comment>
<dbReference type="PANTHER" id="PTHR23426:SF65">
    <property type="entry name" value="FERREDOXIN-2, MITOCHONDRIAL"/>
    <property type="match status" value="1"/>
</dbReference>
<dbReference type="Gene3D" id="3.10.20.30">
    <property type="match status" value="1"/>
</dbReference>
<dbReference type="OrthoDB" id="9799640at2"/>
<dbReference type="PANTHER" id="PTHR23426">
    <property type="entry name" value="FERREDOXIN/ADRENODOXIN"/>
    <property type="match status" value="1"/>
</dbReference>